<sequence length="101" mass="10345">MGNITQNLSALGLNISQSVNFGKNQSSNPTASSKFNGLFAGLTPGTALGIVGDSGYFYGPGSFVTYNQTEGIVFFNDPTSVGGTATSLIDVNKIESVTLTG</sequence>
<dbReference type="EMBL" id="CP015607">
    <property type="protein sequence ID" value="APT46863.1"/>
    <property type="molecule type" value="Genomic_DNA"/>
</dbReference>
<gene>
    <name evidence="1" type="ORF">BSA145_13970</name>
</gene>
<protein>
    <submittedName>
        <fullName evidence="1">Uncharacterized protein</fullName>
    </submittedName>
</protein>
<proteinExistence type="predicted"/>
<reference evidence="1 2" key="1">
    <citation type="submission" date="2016-05" db="EMBL/GenBank/DDBJ databases">
        <title>Complete Genome and Methylome Analysis of Psychrotrophic Bacterial Isolates from Antarctic Lake Untersee.</title>
        <authorList>
            <person name="Fomenkov A."/>
            <person name="Akimov V.N."/>
            <person name="Vasilyeva L.V."/>
            <person name="Andersen D."/>
            <person name="Vincze T."/>
            <person name="Roberts R.J."/>
        </authorList>
    </citation>
    <scope>NUCLEOTIDE SEQUENCE [LARGE SCALE GENOMIC DNA]</scope>
    <source>
        <strain evidence="1 2">U14-5</strain>
    </source>
</reference>
<evidence type="ECO:0000313" key="1">
    <source>
        <dbReference type="EMBL" id="APT46863.1"/>
    </source>
</evidence>
<dbReference type="Proteomes" id="UP000185426">
    <property type="component" value="Chromosome"/>
</dbReference>
<dbReference type="RefSeq" id="WP_070325731.1">
    <property type="nucleotide sequence ID" value="NZ_CP015607.1"/>
</dbReference>
<dbReference type="AlphaFoldDB" id="A0A1L6ZK14"/>
<organism evidence="1 2">
    <name type="scientific">Bacillus safensis</name>
    <dbReference type="NCBI Taxonomy" id="561879"/>
    <lineage>
        <taxon>Bacteria</taxon>
        <taxon>Bacillati</taxon>
        <taxon>Bacillota</taxon>
        <taxon>Bacilli</taxon>
        <taxon>Bacillales</taxon>
        <taxon>Bacillaceae</taxon>
        <taxon>Bacillus</taxon>
    </lineage>
</organism>
<name>A0A1L6ZK14_BACIA</name>
<accession>A0A1L6ZK14</accession>
<evidence type="ECO:0000313" key="2">
    <source>
        <dbReference type="Proteomes" id="UP000185426"/>
    </source>
</evidence>